<dbReference type="AlphaFoldDB" id="A0A6M4GYR8"/>
<dbReference type="PANTHER" id="PTHR30086:SF20">
    <property type="entry name" value="ARGININE EXPORTER PROTEIN ARGO-RELATED"/>
    <property type="match status" value="1"/>
</dbReference>
<keyword evidence="8" id="KW-1185">Reference proteome</keyword>
<evidence type="ECO:0000313" key="7">
    <source>
        <dbReference type="EMBL" id="QJR12411.1"/>
    </source>
</evidence>
<keyword evidence="4 6" id="KW-1133">Transmembrane helix</keyword>
<evidence type="ECO:0000256" key="1">
    <source>
        <dbReference type="ARBA" id="ARBA00004651"/>
    </source>
</evidence>
<dbReference type="Pfam" id="PF01810">
    <property type="entry name" value="LysE"/>
    <property type="match status" value="1"/>
</dbReference>
<reference evidence="7 8" key="1">
    <citation type="submission" date="2020-04" db="EMBL/GenBank/DDBJ databases">
        <title>Usitatibacter rugosus gen. nov., sp. nov. and Usitatibacter palustris sp. nov., novel members of Usitatibacteraceae fam. nov. within the order Nitrosomonadales isolated from soil.</title>
        <authorList>
            <person name="Huber K.J."/>
            <person name="Neumann-Schaal M."/>
            <person name="Geppert A."/>
            <person name="Luckner M."/>
            <person name="Wanner G."/>
            <person name="Overmann J."/>
        </authorList>
    </citation>
    <scope>NUCLEOTIDE SEQUENCE [LARGE SCALE GENOMIC DNA]</scope>
    <source>
        <strain evidence="7 8">0125_3</strain>
    </source>
</reference>
<accession>A0A6M4GYR8</accession>
<gene>
    <name evidence="7" type="primary">rhtC</name>
    <name evidence="7" type="ORF">DSM104443_03497</name>
</gene>
<evidence type="ECO:0000313" key="8">
    <source>
        <dbReference type="Proteomes" id="UP000501534"/>
    </source>
</evidence>
<keyword evidence="5 6" id="KW-0472">Membrane</keyword>
<feature type="transmembrane region" description="Helical" evidence="6">
    <location>
        <begin position="156"/>
        <end position="177"/>
    </location>
</feature>
<dbReference type="GO" id="GO:0015171">
    <property type="term" value="F:amino acid transmembrane transporter activity"/>
    <property type="evidence" value="ECO:0007669"/>
    <property type="project" value="TreeGrafter"/>
</dbReference>
<dbReference type="KEGG" id="uru:DSM104443_03497"/>
<keyword evidence="2" id="KW-1003">Cell membrane</keyword>
<sequence>MEALHLAEIGGVLAVWFLAVASPGPSFLIVSQLAAGRSRAAAVGAALGIALGAMLFAVLTLWGLAVVVTQIAWLGTALRVAGALYLVYLGLSLFHAASGETASDPVPVPRGADFTVGLRIGALTSITNPKAIAFFLSLFAVALPPALPLAGKLTLLAAGFGIEIGWYVLVALVLSTGHLRALYARARKGLERVLGAALVLLGVRLGST</sequence>
<dbReference type="EMBL" id="CP053069">
    <property type="protein sequence ID" value="QJR12411.1"/>
    <property type="molecule type" value="Genomic_DNA"/>
</dbReference>
<keyword evidence="3 6" id="KW-0812">Transmembrane</keyword>
<protein>
    <submittedName>
        <fullName evidence="7">Threonine efflux protein</fullName>
    </submittedName>
</protein>
<dbReference type="PANTHER" id="PTHR30086">
    <property type="entry name" value="ARGININE EXPORTER PROTEIN ARGO"/>
    <property type="match status" value="1"/>
</dbReference>
<name>A0A6M4GYR8_9PROT</name>
<feature type="transmembrane region" description="Helical" evidence="6">
    <location>
        <begin position="42"/>
        <end position="65"/>
    </location>
</feature>
<feature type="transmembrane region" description="Helical" evidence="6">
    <location>
        <begin position="71"/>
        <end position="91"/>
    </location>
</feature>
<evidence type="ECO:0000256" key="2">
    <source>
        <dbReference type="ARBA" id="ARBA00022475"/>
    </source>
</evidence>
<evidence type="ECO:0000256" key="5">
    <source>
        <dbReference type="ARBA" id="ARBA00023136"/>
    </source>
</evidence>
<dbReference type="RefSeq" id="WP_171094597.1">
    <property type="nucleotide sequence ID" value="NZ_CP053069.1"/>
</dbReference>
<evidence type="ECO:0000256" key="3">
    <source>
        <dbReference type="ARBA" id="ARBA00022692"/>
    </source>
</evidence>
<feature type="transmembrane region" description="Helical" evidence="6">
    <location>
        <begin position="6"/>
        <end position="30"/>
    </location>
</feature>
<dbReference type="GO" id="GO:0005886">
    <property type="term" value="C:plasma membrane"/>
    <property type="evidence" value="ECO:0007669"/>
    <property type="project" value="UniProtKB-SubCell"/>
</dbReference>
<comment type="subcellular location">
    <subcellularLocation>
        <location evidence="1">Cell membrane</location>
        <topology evidence="1">Multi-pass membrane protein</topology>
    </subcellularLocation>
</comment>
<dbReference type="InterPro" id="IPR001123">
    <property type="entry name" value="LeuE-type"/>
</dbReference>
<evidence type="ECO:0000256" key="6">
    <source>
        <dbReference type="SAM" id="Phobius"/>
    </source>
</evidence>
<proteinExistence type="predicted"/>
<dbReference type="Proteomes" id="UP000501534">
    <property type="component" value="Chromosome"/>
</dbReference>
<evidence type="ECO:0000256" key="4">
    <source>
        <dbReference type="ARBA" id="ARBA00022989"/>
    </source>
</evidence>
<organism evidence="7 8">
    <name type="scientific">Usitatibacter rugosus</name>
    <dbReference type="NCBI Taxonomy" id="2732067"/>
    <lineage>
        <taxon>Bacteria</taxon>
        <taxon>Pseudomonadati</taxon>
        <taxon>Pseudomonadota</taxon>
        <taxon>Betaproteobacteria</taxon>
        <taxon>Nitrosomonadales</taxon>
        <taxon>Usitatibacteraceae</taxon>
        <taxon>Usitatibacter</taxon>
    </lineage>
</organism>